<reference evidence="3 4" key="2">
    <citation type="journal article" date="2013" name="PLoS ONE">
        <title>INDIGO - INtegrated Data Warehouse of MIcrobial GenOmes with Examples from the Red Sea Extremophiles.</title>
        <authorList>
            <person name="Alam I."/>
            <person name="Antunes A."/>
            <person name="Kamau A.A."/>
            <person name="Ba Alawi W."/>
            <person name="Kalkatawi M."/>
            <person name="Stingl U."/>
            <person name="Bajic V.B."/>
        </authorList>
    </citation>
    <scope>NUCLEOTIDE SEQUENCE [LARGE SCALE GENOMIC DNA]</scope>
    <source>
        <strain evidence="3 4">SARL4B</strain>
    </source>
</reference>
<dbReference type="InterPro" id="IPR050194">
    <property type="entry name" value="Glycosyltransferase_grp1"/>
</dbReference>
<evidence type="ECO:0000313" key="3">
    <source>
        <dbReference type="EMBL" id="ERJ06986.1"/>
    </source>
</evidence>
<dbReference type="GeneID" id="23798803"/>
<dbReference type="SUPFAM" id="SSF53756">
    <property type="entry name" value="UDP-Glycosyltransferase/glycogen phosphorylase"/>
    <property type="match status" value="1"/>
</dbReference>
<dbReference type="KEGG" id="hti:HTIA_2654"/>
<dbReference type="HOGENOM" id="CLU_041001_1_0_2"/>
<dbReference type="STRING" id="1033806.HTIA_2654"/>
<dbReference type="EC" id="2.4.1.214" evidence="3"/>
<dbReference type="PATRIC" id="fig|1033806.12.peg.2642"/>
<reference evidence="3 4" key="1">
    <citation type="journal article" date="2011" name="J. Bacteriol.">
        <title>Genome sequence of Halorhabdus tiamatea, the first archaeon isolated from a deep-sea anoxic brine lake.</title>
        <authorList>
            <person name="Antunes A."/>
            <person name="Alam I."/>
            <person name="Bajic V.B."/>
            <person name="Stingl U."/>
        </authorList>
    </citation>
    <scope>NUCLEOTIDE SEQUENCE [LARGE SCALE GENOMIC DNA]</scope>
    <source>
        <strain evidence="3 4">SARL4B</strain>
    </source>
</reference>
<keyword evidence="3" id="KW-0808">Transferase</keyword>
<dbReference type="AlphaFoldDB" id="F7PL81"/>
<evidence type="ECO:0000259" key="1">
    <source>
        <dbReference type="Pfam" id="PF00534"/>
    </source>
</evidence>
<protein>
    <submittedName>
        <fullName evidence="3">Glycoprotein 3-alpha-L-fucosyltransferase</fullName>
        <ecNumber evidence="3">2.4.1.214</ecNumber>
    </submittedName>
    <submittedName>
        <fullName evidence="2">Glycosyltransferase</fullName>
    </submittedName>
</protein>
<sequence length="373" mass="43109">MDKGSLDGLDIAVAHWHVNAWGGAEYLVTKLADSVNVDTVYTLGEPDPDHTNPYGEIEFYDVTPSLDYSIVRRLQQQAGRLWEYAQWEDVDWRDFGNPDVLITSGATTRAIITPDDTLHINYCHSPPRWFYDLYHDRKDGLMGQLARPLIRYLRMRDITIDSRVDHYFVNSPIIERRLWKFYKRESEVLYPPLNLERYRNDGDDRFFLHLGRLDEEKGVPAVVKAFESLDEQLVMAGGEGDIDESVRKRIDRAATIDYRGFVDDEEKYNLLARCTAVVFNGRNEDFGIVPVEANASGKFVLARDEGFPSVFVEDGVNGYLHDGTANGIQSVVEAYEFRNDIDKPFLSEFTESTFRNRLKNHLIEWNTSFRERI</sequence>
<evidence type="ECO:0000313" key="2">
    <source>
        <dbReference type="EMBL" id="CCQ34759.1"/>
    </source>
</evidence>
<accession>F7PL81</accession>
<organism evidence="3 4">
    <name type="scientific">Halorhabdus tiamatea SARL4B</name>
    <dbReference type="NCBI Taxonomy" id="1033806"/>
    <lineage>
        <taxon>Archaea</taxon>
        <taxon>Methanobacteriati</taxon>
        <taxon>Methanobacteriota</taxon>
        <taxon>Stenosarchaea group</taxon>
        <taxon>Halobacteria</taxon>
        <taxon>Halobacteriales</taxon>
        <taxon>Haloarculaceae</taxon>
        <taxon>Halorhabdus</taxon>
    </lineage>
</organism>
<dbReference type="Proteomes" id="UP000003861">
    <property type="component" value="Unassembled WGS sequence"/>
</dbReference>
<dbReference type="Proteomes" id="UP000015381">
    <property type="component" value="Chromosome I"/>
</dbReference>
<dbReference type="eggNOG" id="arCOG01419">
    <property type="taxonomic scope" value="Archaea"/>
</dbReference>
<proteinExistence type="predicted"/>
<dbReference type="InterPro" id="IPR001296">
    <property type="entry name" value="Glyco_trans_1"/>
</dbReference>
<gene>
    <name evidence="3" type="ORF">HLRTI_000839</name>
    <name evidence="2" type="ORF">HTIA_2654</name>
</gene>
<dbReference type="PANTHER" id="PTHR45947:SF3">
    <property type="entry name" value="SULFOQUINOVOSYL TRANSFERASE SQD2"/>
    <property type="match status" value="1"/>
</dbReference>
<reference evidence="2 5" key="3">
    <citation type="journal article" date="2014" name="Environ. Microbiol.">
        <title>Halorhabdus tiamatea: proteogenomics and glycosidase activity measurements identify the first cultivated euryarchaeon from a deep-sea anoxic brine lake as potential polysaccharide degrader.</title>
        <authorList>
            <person name="Werner J."/>
            <person name="Ferrer M."/>
            <person name="Michel G."/>
            <person name="Mann A.J."/>
            <person name="Huang S."/>
            <person name="Juarez S."/>
            <person name="Ciordia S."/>
            <person name="Albar J.P."/>
            <person name="Alcaide M."/>
            <person name="La Cono V."/>
            <person name="Yakimov M.M."/>
            <person name="Antunes A."/>
            <person name="Taborda M."/>
            <person name="Da Costa M.S."/>
            <person name="Amann R.I."/>
            <person name="Gloeckner F.O."/>
            <person name="Golyshina O.V."/>
            <person name="Golyshin P.N."/>
            <person name="Teeling H."/>
        </authorList>
    </citation>
    <scope>NUCLEOTIDE SEQUENCE [LARGE SCALE GENOMIC DNA]</scope>
    <source>
        <strain evidence="5">SARL4B</strain>
        <strain evidence="2">Type strain: SARL4B</strain>
    </source>
</reference>
<dbReference type="GO" id="GO:0018392">
    <property type="term" value="F:glycoprotein 3-alpha-L-fucosyltransferase activity"/>
    <property type="evidence" value="ECO:0007669"/>
    <property type="project" value="UniProtKB-EC"/>
</dbReference>
<dbReference type="PANTHER" id="PTHR45947">
    <property type="entry name" value="SULFOQUINOVOSYL TRANSFERASE SQD2"/>
    <property type="match status" value="1"/>
</dbReference>
<dbReference type="Gene3D" id="3.40.50.2000">
    <property type="entry name" value="Glycogen Phosphorylase B"/>
    <property type="match status" value="1"/>
</dbReference>
<dbReference type="RefSeq" id="WP_008526339.1">
    <property type="nucleotide sequence ID" value="NC_021921.1"/>
</dbReference>
<feature type="domain" description="Glycosyl transferase family 1" evidence="1">
    <location>
        <begin position="198"/>
        <end position="342"/>
    </location>
</feature>
<dbReference type="EMBL" id="AFNT02000007">
    <property type="protein sequence ID" value="ERJ06986.1"/>
    <property type="molecule type" value="Genomic_DNA"/>
</dbReference>
<keyword evidence="5" id="KW-1185">Reference proteome</keyword>
<dbReference type="EMBL" id="HF571520">
    <property type="protein sequence ID" value="CCQ34759.1"/>
    <property type="molecule type" value="Genomic_DNA"/>
</dbReference>
<name>F7PL81_9EURY</name>
<dbReference type="OrthoDB" id="132546at2157"/>
<evidence type="ECO:0000313" key="5">
    <source>
        <dbReference type="Proteomes" id="UP000015381"/>
    </source>
</evidence>
<keyword evidence="3" id="KW-0328">Glycosyltransferase</keyword>
<evidence type="ECO:0000313" key="4">
    <source>
        <dbReference type="Proteomes" id="UP000003861"/>
    </source>
</evidence>
<dbReference type="Pfam" id="PF00534">
    <property type="entry name" value="Glycos_transf_1"/>
    <property type="match status" value="1"/>
</dbReference>